<sequence>MSIKITEHFLLEKDIRMKITTPSLEWDSPVVTFNRTPPKLVAVTWAYLSPG</sequence>
<comment type="caution">
    <text evidence="1">The sequence shown here is derived from an EMBL/GenBank/DDBJ whole genome shotgun (WGS) entry which is preliminary data.</text>
</comment>
<proteinExistence type="predicted"/>
<dbReference type="EMBL" id="BORS01000032">
    <property type="protein sequence ID" value="GIO45136.1"/>
    <property type="molecule type" value="Genomic_DNA"/>
</dbReference>
<organism evidence="1 2">
    <name type="scientific">Paenibacillus apis</name>
    <dbReference type="NCBI Taxonomy" id="1792174"/>
    <lineage>
        <taxon>Bacteria</taxon>
        <taxon>Bacillati</taxon>
        <taxon>Bacillota</taxon>
        <taxon>Bacilli</taxon>
        <taxon>Bacillales</taxon>
        <taxon>Paenibacillaceae</taxon>
        <taxon>Paenibacillus</taxon>
    </lineage>
</organism>
<reference evidence="1" key="1">
    <citation type="submission" date="2021-03" db="EMBL/GenBank/DDBJ databases">
        <title>Antimicrobial resistance genes in bacteria isolated from Japanese honey, and their potential for conferring macrolide and lincosamide resistance in the American foulbrood pathogen Paenibacillus larvae.</title>
        <authorList>
            <person name="Okamoto M."/>
            <person name="Kumagai M."/>
            <person name="Kanamori H."/>
            <person name="Takamatsu D."/>
        </authorList>
    </citation>
    <scope>NUCLEOTIDE SEQUENCE</scope>
    <source>
        <strain evidence="1">J41TS4</strain>
    </source>
</reference>
<protein>
    <submittedName>
        <fullName evidence="1">Uncharacterized protein</fullName>
    </submittedName>
</protein>
<evidence type="ECO:0000313" key="1">
    <source>
        <dbReference type="EMBL" id="GIO45136.1"/>
    </source>
</evidence>
<dbReference type="AlphaFoldDB" id="A0A919Y6Q8"/>
<dbReference type="Proteomes" id="UP000678895">
    <property type="component" value="Unassembled WGS sequence"/>
</dbReference>
<gene>
    <name evidence="1" type="ORF">J41TS4_48940</name>
</gene>
<accession>A0A919Y6Q8</accession>
<keyword evidence="2" id="KW-1185">Reference proteome</keyword>
<evidence type="ECO:0000313" key="2">
    <source>
        <dbReference type="Proteomes" id="UP000678895"/>
    </source>
</evidence>
<name>A0A919Y6Q8_9BACL</name>